<evidence type="ECO:0000313" key="1">
    <source>
        <dbReference type="EMBL" id="KAJ8621261.1"/>
    </source>
</evidence>
<protein>
    <submittedName>
        <fullName evidence="1">Uncharacterized protein</fullName>
    </submittedName>
</protein>
<reference evidence="1 2" key="1">
    <citation type="journal article" date="2022" name="Hortic Res">
        <title>A haplotype resolved chromosomal level avocado genome allows analysis of novel avocado genes.</title>
        <authorList>
            <person name="Nath O."/>
            <person name="Fletcher S.J."/>
            <person name="Hayward A."/>
            <person name="Shaw L.M."/>
            <person name="Masouleh A.K."/>
            <person name="Furtado A."/>
            <person name="Henry R.J."/>
            <person name="Mitter N."/>
        </authorList>
    </citation>
    <scope>NUCLEOTIDE SEQUENCE [LARGE SCALE GENOMIC DNA]</scope>
    <source>
        <strain evidence="2">cv. Hass</strain>
    </source>
</reference>
<dbReference type="Proteomes" id="UP001234297">
    <property type="component" value="Chromosome 9"/>
</dbReference>
<keyword evidence="2" id="KW-1185">Reference proteome</keyword>
<proteinExistence type="predicted"/>
<accession>A0ACC2KJR1</accession>
<comment type="caution">
    <text evidence="1">The sequence shown here is derived from an EMBL/GenBank/DDBJ whole genome shotgun (WGS) entry which is preliminary data.</text>
</comment>
<name>A0ACC2KJR1_PERAE</name>
<evidence type="ECO:0000313" key="2">
    <source>
        <dbReference type="Proteomes" id="UP001234297"/>
    </source>
</evidence>
<dbReference type="EMBL" id="CM056817">
    <property type="protein sequence ID" value="KAJ8621261.1"/>
    <property type="molecule type" value="Genomic_DNA"/>
</dbReference>
<sequence>MGVNLSKISRIVGSGEVGRRRKGSTIVPKGYVPVFVGAVDDQMKRFIVHTTSLGDADFLDLLCKSAEEYGFYNQGVLRIPYDANVF</sequence>
<gene>
    <name evidence="1" type="ORF">MRB53_029790</name>
</gene>
<organism evidence="1 2">
    <name type="scientific">Persea americana</name>
    <name type="common">Avocado</name>
    <dbReference type="NCBI Taxonomy" id="3435"/>
    <lineage>
        <taxon>Eukaryota</taxon>
        <taxon>Viridiplantae</taxon>
        <taxon>Streptophyta</taxon>
        <taxon>Embryophyta</taxon>
        <taxon>Tracheophyta</taxon>
        <taxon>Spermatophyta</taxon>
        <taxon>Magnoliopsida</taxon>
        <taxon>Magnoliidae</taxon>
        <taxon>Laurales</taxon>
        <taxon>Lauraceae</taxon>
        <taxon>Persea</taxon>
    </lineage>
</organism>